<evidence type="ECO:0000256" key="1">
    <source>
        <dbReference type="SAM" id="MobiDB-lite"/>
    </source>
</evidence>
<feature type="compositionally biased region" description="Low complexity" evidence="1">
    <location>
        <begin position="116"/>
        <end position="145"/>
    </location>
</feature>
<name>A0ABQ1S249_9SPHN</name>
<feature type="signal peptide" evidence="2">
    <location>
        <begin position="1"/>
        <end position="17"/>
    </location>
</feature>
<dbReference type="RefSeq" id="WP_188643733.1">
    <property type="nucleotide sequence ID" value="NZ_BMKL01000001.1"/>
</dbReference>
<comment type="caution">
    <text evidence="3">The sequence shown here is derived from an EMBL/GenBank/DDBJ whole genome shotgun (WGS) entry which is preliminary data.</text>
</comment>
<dbReference type="EMBL" id="BMKL01000001">
    <property type="protein sequence ID" value="GGD88740.1"/>
    <property type="molecule type" value="Genomic_DNA"/>
</dbReference>
<evidence type="ECO:0000256" key="2">
    <source>
        <dbReference type="SAM" id="SignalP"/>
    </source>
</evidence>
<keyword evidence="2" id="KW-0732">Signal</keyword>
<feature type="chain" id="PRO_5045630180" evidence="2">
    <location>
        <begin position="18"/>
        <end position="165"/>
    </location>
</feature>
<gene>
    <name evidence="3" type="ORF">GCM10011515_05520</name>
</gene>
<proteinExistence type="predicted"/>
<evidence type="ECO:0000313" key="4">
    <source>
        <dbReference type="Proteomes" id="UP000619041"/>
    </source>
</evidence>
<protein>
    <submittedName>
        <fullName evidence="3">Uncharacterized protein</fullName>
    </submittedName>
</protein>
<feature type="region of interest" description="Disordered" evidence="1">
    <location>
        <begin position="95"/>
        <end position="156"/>
    </location>
</feature>
<evidence type="ECO:0000313" key="3">
    <source>
        <dbReference type="EMBL" id="GGD88740.1"/>
    </source>
</evidence>
<organism evidence="3 4">
    <name type="scientific">Tsuneonella deserti</name>
    <dbReference type="NCBI Taxonomy" id="2035528"/>
    <lineage>
        <taxon>Bacteria</taxon>
        <taxon>Pseudomonadati</taxon>
        <taxon>Pseudomonadota</taxon>
        <taxon>Alphaproteobacteria</taxon>
        <taxon>Sphingomonadales</taxon>
        <taxon>Erythrobacteraceae</taxon>
        <taxon>Tsuneonella</taxon>
    </lineage>
</organism>
<dbReference type="Proteomes" id="UP000619041">
    <property type="component" value="Unassembled WGS sequence"/>
</dbReference>
<sequence length="165" mass="17487">MQATPLFLGACALASIAGVVSGATINTRPIQHAGIGMEEIVRPAIQFGAAGSELSEQVSLPDHYAMRTPEGIVEVGELSMRGIYAQRRFGWRQAQWAPPPEPSLEEPQAEPGWSYAADVVPADPAIVPASQPQPQTPQPQDAFAPSPSSAGDARTIDVEFELASR</sequence>
<reference evidence="4" key="1">
    <citation type="journal article" date="2019" name="Int. J. Syst. Evol. Microbiol.">
        <title>The Global Catalogue of Microorganisms (GCM) 10K type strain sequencing project: providing services to taxonomists for standard genome sequencing and annotation.</title>
        <authorList>
            <consortium name="The Broad Institute Genomics Platform"/>
            <consortium name="The Broad Institute Genome Sequencing Center for Infectious Disease"/>
            <person name="Wu L."/>
            <person name="Ma J."/>
        </authorList>
    </citation>
    <scope>NUCLEOTIDE SEQUENCE [LARGE SCALE GENOMIC DNA]</scope>
    <source>
        <strain evidence="4">CGMCC 1.15959</strain>
    </source>
</reference>
<keyword evidence="4" id="KW-1185">Reference proteome</keyword>
<accession>A0ABQ1S249</accession>